<keyword evidence="3" id="KW-1185">Reference proteome</keyword>
<evidence type="ECO:0000256" key="1">
    <source>
        <dbReference type="SAM" id="Phobius"/>
    </source>
</evidence>
<keyword evidence="1" id="KW-1133">Transmembrane helix</keyword>
<dbReference type="AlphaFoldDB" id="A0AAD4MNX8"/>
<protein>
    <submittedName>
        <fullName evidence="2">Uncharacterized protein</fullName>
    </submittedName>
</protein>
<organism evidence="2 3">
    <name type="scientific">Ditylenchus destructor</name>
    <dbReference type="NCBI Taxonomy" id="166010"/>
    <lineage>
        <taxon>Eukaryota</taxon>
        <taxon>Metazoa</taxon>
        <taxon>Ecdysozoa</taxon>
        <taxon>Nematoda</taxon>
        <taxon>Chromadorea</taxon>
        <taxon>Rhabditida</taxon>
        <taxon>Tylenchina</taxon>
        <taxon>Tylenchomorpha</taxon>
        <taxon>Sphaerularioidea</taxon>
        <taxon>Anguinidae</taxon>
        <taxon>Anguininae</taxon>
        <taxon>Ditylenchus</taxon>
    </lineage>
</organism>
<keyword evidence="1" id="KW-0472">Membrane</keyword>
<name>A0AAD4MNX8_9BILA</name>
<dbReference type="Proteomes" id="UP001201812">
    <property type="component" value="Unassembled WGS sequence"/>
</dbReference>
<sequence>MNSSNQIPSEMEYIKYMNLGFFSTTVLCHITTIFFTFHVIYCSKFDKKSTKLDRISNSFFIFLACRGFGAVLATPYYVYMTAYWSAEDGQNYERMWPKLRTVRSLVVWTRNDDSWKSLYARNCQHLACVLLKYRFLVPQYAKFCIDCRLLACSLYQSATKLSLFSQCCRLFRLLFVAIDEKIEWVLDKNLSCPSCFSSYYSNMNKIILHQHFLHQHKHEQPLL</sequence>
<feature type="transmembrane region" description="Helical" evidence="1">
    <location>
        <begin position="20"/>
        <end position="43"/>
    </location>
</feature>
<accession>A0AAD4MNX8</accession>
<evidence type="ECO:0000313" key="2">
    <source>
        <dbReference type="EMBL" id="KAI1701002.1"/>
    </source>
</evidence>
<keyword evidence="1" id="KW-0812">Transmembrane</keyword>
<reference evidence="2" key="1">
    <citation type="submission" date="2022-01" db="EMBL/GenBank/DDBJ databases">
        <title>Genome Sequence Resource for Two Populations of Ditylenchus destructor, the Migratory Endoparasitic Phytonematode.</title>
        <authorList>
            <person name="Zhang H."/>
            <person name="Lin R."/>
            <person name="Xie B."/>
        </authorList>
    </citation>
    <scope>NUCLEOTIDE SEQUENCE</scope>
    <source>
        <strain evidence="2">BazhouSP</strain>
    </source>
</reference>
<proteinExistence type="predicted"/>
<evidence type="ECO:0000313" key="3">
    <source>
        <dbReference type="Proteomes" id="UP001201812"/>
    </source>
</evidence>
<feature type="transmembrane region" description="Helical" evidence="1">
    <location>
        <begin position="55"/>
        <end position="78"/>
    </location>
</feature>
<gene>
    <name evidence="2" type="ORF">DdX_16371</name>
</gene>
<comment type="caution">
    <text evidence="2">The sequence shown here is derived from an EMBL/GenBank/DDBJ whole genome shotgun (WGS) entry which is preliminary data.</text>
</comment>
<dbReference type="EMBL" id="JAKKPZ010000129">
    <property type="protein sequence ID" value="KAI1701002.1"/>
    <property type="molecule type" value="Genomic_DNA"/>
</dbReference>